<dbReference type="AlphaFoldDB" id="A0A0G1RF04"/>
<reference evidence="1 2" key="1">
    <citation type="journal article" date="2015" name="Nature">
        <title>rRNA introns, odd ribosomes, and small enigmatic genomes across a large radiation of phyla.</title>
        <authorList>
            <person name="Brown C.T."/>
            <person name="Hug L.A."/>
            <person name="Thomas B.C."/>
            <person name="Sharon I."/>
            <person name="Castelle C.J."/>
            <person name="Singh A."/>
            <person name="Wilkins M.J."/>
            <person name="Williams K.H."/>
            <person name="Banfield J.F."/>
        </authorList>
    </citation>
    <scope>NUCLEOTIDE SEQUENCE [LARGE SCALE GENOMIC DNA]</scope>
</reference>
<name>A0A0G1RF04_9BACT</name>
<gene>
    <name evidence="1" type="ORF">UX78_C0015G0056</name>
</gene>
<proteinExistence type="predicted"/>
<protein>
    <submittedName>
        <fullName evidence="1">Uncharacterized protein</fullName>
    </submittedName>
</protein>
<evidence type="ECO:0000313" key="2">
    <source>
        <dbReference type="Proteomes" id="UP000034607"/>
    </source>
</evidence>
<comment type="caution">
    <text evidence="1">The sequence shown here is derived from an EMBL/GenBank/DDBJ whole genome shotgun (WGS) entry which is preliminary data.</text>
</comment>
<organism evidence="1 2">
    <name type="scientific">Candidatus Amesbacteria bacterium GW2011_GWA2_47_11</name>
    <dbReference type="NCBI Taxonomy" id="1618357"/>
    <lineage>
        <taxon>Bacteria</taxon>
        <taxon>Candidatus Amesiibacteriota</taxon>
    </lineage>
</organism>
<accession>A0A0G1RF04</accession>
<sequence length="117" mass="13230">MKEYELCIDVPIQPGDAERFKVILQRLKTRVPVQLGGVYDQEKGRNVKLYGGERKVLTDMASRSTNGWRVIVDGVTPNGINVSAITSPKEFQRVTADPSYNILAIIEREDGKPIRWE</sequence>
<evidence type="ECO:0000313" key="1">
    <source>
        <dbReference type="EMBL" id="KKU55909.1"/>
    </source>
</evidence>
<dbReference type="Proteomes" id="UP000034607">
    <property type="component" value="Unassembled WGS sequence"/>
</dbReference>
<dbReference type="EMBL" id="LCNM01000015">
    <property type="protein sequence ID" value="KKU55909.1"/>
    <property type="molecule type" value="Genomic_DNA"/>
</dbReference>